<keyword evidence="2 5" id="KW-0812">Transmembrane</keyword>
<dbReference type="HOGENOM" id="CLU_032731_1_1_1"/>
<dbReference type="EMBL" id="KN847542">
    <property type="protein sequence ID" value="KIW04039.1"/>
    <property type="molecule type" value="Genomic_DNA"/>
</dbReference>
<evidence type="ECO:0000313" key="8">
    <source>
        <dbReference type="Proteomes" id="UP000053259"/>
    </source>
</evidence>
<dbReference type="RefSeq" id="XP_016213908.1">
    <property type="nucleotide sequence ID" value="XM_016358290.1"/>
</dbReference>
<dbReference type="InParanoid" id="A0A0D2AY36"/>
<feature type="transmembrane region" description="Helical" evidence="5">
    <location>
        <begin position="83"/>
        <end position="107"/>
    </location>
</feature>
<keyword evidence="8" id="KW-1185">Reference proteome</keyword>
<dbReference type="AlphaFoldDB" id="A0A0D2AY36"/>
<comment type="subcellular location">
    <subcellularLocation>
        <location evidence="1">Membrane</location>
        <topology evidence="1">Multi-pass membrane protein</topology>
    </subcellularLocation>
</comment>
<reference evidence="7 8" key="1">
    <citation type="submission" date="2015-01" db="EMBL/GenBank/DDBJ databases">
        <title>The Genome Sequence of Ochroconis gallopava CBS43764.</title>
        <authorList>
            <consortium name="The Broad Institute Genomics Platform"/>
            <person name="Cuomo C."/>
            <person name="de Hoog S."/>
            <person name="Gorbushina A."/>
            <person name="Stielow B."/>
            <person name="Teixiera M."/>
            <person name="Abouelleil A."/>
            <person name="Chapman S.B."/>
            <person name="Priest M."/>
            <person name="Young S.K."/>
            <person name="Wortman J."/>
            <person name="Nusbaum C."/>
            <person name="Birren B."/>
        </authorList>
    </citation>
    <scope>NUCLEOTIDE SEQUENCE [LARGE SCALE GENOMIC DNA]</scope>
    <source>
        <strain evidence="7 8">CBS 43764</strain>
    </source>
</reference>
<dbReference type="InterPro" id="IPR032805">
    <property type="entry name" value="Wax_synthase_dom"/>
</dbReference>
<dbReference type="Proteomes" id="UP000053259">
    <property type="component" value="Unassembled WGS sequence"/>
</dbReference>
<feature type="domain" description="Wax synthase" evidence="6">
    <location>
        <begin position="163"/>
        <end position="247"/>
    </location>
</feature>
<evidence type="ECO:0000256" key="5">
    <source>
        <dbReference type="SAM" id="Phobius"/>
    </source>
</evidence>
<evidence type="ECO:0000256" key="1">
    <source>
        <dbReference type="ARBA" id="ARBA00004141"/>
    </source>
</evidence>
<evidence type="ECO:0000313" key="7">
    <source>
        <dbReference type="EMBL" id="KIW04039.1"/>
    </source>
</evidence>
<protein>
    <recommendedName>
        <fullName evidence="6">Wax synthase domain-containing protein</fullName>
    </recommendedName>
</protein>
<gene>
    <name evidence="7" type="ORF">PV09_04861</name>
</gene>
<name>A0A0D2AY36_9PEZI</name>
<sequence length="325" mass="37874">MPVWYIDFVLLTPIQGEDSPAYIGEPGGDKKTVKRWQDLESVYQRLRWAVRLMLPAHRGIGWNWQVKGVRSDPYAKFPRWKYVILHSGWALFFYAQSTVMLIVLGWAIETQQRAMNSEFWNSATLNALIGWSGATWVWDRLSCAYHMAAALSVAAGICSTWEWPPLMGSLKDSWSVRQMWSTVYHQTFRRMFSQPAMRITRALGFRKGTLPSRYMQLYLSFGISCILHQFQMFNVTRRDMGEFNFFMSQAVAITIEDFVRWAWRKLHGSSPSRRFDLLMGYAWTFTWFSFSLHVYIKGLVAANVIEDWLFGVDPINFGKSMSLKV</sequence>
<evidence type="ECO:0000256" key="3">
    <source>
        <dbReference type="ARBA" id="ARBA00022989"/>
    </source>
</evidence>
<evidence type="ECO:0000256" key="4">
    <source>
        <dbReference type="ARBA" id="ARBA00023136"/>
    </source>
</evidence>
<dbReference type="OrthoDB" id="1077582at2759"/>
<organism evidence="7 8">
    <name type="scientific">Verruconis gallopava</name>
    <dbReference type="NCBI Taxonomy" id="253628"/>
    <lineage>
        <taxon>Eukaryota</taxon>
        <taxon>Fungi</taxon>
        <taxon>Dikarya</taxon>
        <taxon>Ascomycota</taxon>
        <taxon>Pezizomycotina</taxon>
        <taxon>Dothideomycetes</taxon>
        <taxon>Pleosporomycetidae</taxon>
        <taxon>Venturiales</taxon>
        <taxon>Sympoventuriaceae</taxon>
        <taxon>Verruconis</taxon>
    </lineage>
</organism>
<dbReference type="GeneID" id="27312834"/>
<evidence type="ECO:0000259" key="6">
    <source>
        <dbReference type="Pfam" id="PF13813"/>
    </source>
</evidence>
<dbReference type="Pfam" id="PF13813">
    <property type="entry name" value="MBOAT_2"/>
    <property type="match status" value="1"/>
</dbReference>
<feature type="transmembrane region" description="Helical" evidence="5">
    <location>
        <begin position="119"/>
        <end position="138"/>
    </location>
</feature>
<dbReference type="GO" id="GO:0016020">
    <property type="term" value="C:membrane"/>
    <property type="evidence" value="ECO:0007669"/>
    <property type="project" value="UniProtKB-SubCell"/>
</dbReference>
<keyword evidence="3 5" id="KW-1133">Transmembrane helix</keyword>
<dbReference type="VEuPathDB" id="FungiDB:PV09_04861"/>
<evidence type="ECO:0000256" key="2">
    <source>
        <dbReference type="ARBA" id="ARBA00022692"/>
    </source>
</evidence>
<proteinExistence type="predicted"/>
<keyword evidence="4 5" id="KW-0472">Membrane</keyword>
<accession>A0A0D2AY36</accession>